<organism evidence="1 2">
    <name type="scientific">Umbelopsis ramanniana AG</name>
    <dbReference type="NCBI Taxonomy" id="1314678"/>
    <lineage>
        <taxon>Eukaryota</taxon>
        <taxon>Fungi</taxon>
        <taxon>Fungi incertae sedis</taxon>
        <taxon>Mucoromycota</taxon>
        <taxon>Mucoromycotina</taxon>
        <taxon>Umbelopsidomycetes</taxon>
        <taxon>Umbelopsidales</taxon>
        <taxon>Umbelopsidaceae</taxon>
        <taxon>Umbelopsis</taxon>
    </lineage>
</organism>
<keyword evidence="2" id="KW-1185">Reference proteome</keyword>
<dbReference type="Proteomes" id="UP001206595">
    <property type="component" value="Unassembled WGS sequence"/>
</dbReference>
<evidence type="ECO:0000313" key="2">
    <source>
        <dbReference type="Proteomes" id="UP001206595"/>
    </source>
</evidence>
<accession>A0AAD5E6A9</accession>
<comment type="caution">
    <text evidence="1">The sequence shown here is derived from an EMBL/GenBank/DDBJ whole genome shotgun (WGS) entry which is preliminary data.</text>
</comment>
<evidence type="ECO:0000313" key="1">
    <source>
        <dbReference type="EMBL" id="KAI8577569.1"/>
    </source>
</evidence>
<protein>
    <submittedName>
        <fullName evidence="1">Uncharacterized protein</fullName>
    </submittedName>
</protein>
<reference evidence="1" key="2">
    <citation type="journal article" date="2022" name="Proc. Natl. Acad. Sci. U.S.A.">
        <title>Diploid-dominant life cycles characterize the early evolution of Fungi.</title>
        <authorList>
            <person name="Amses K.R."/>
            <person name="Simmons D.R."/>
            <person name="Longcore J.E."/>
            <person name="Mondo S.J."/>
            <person name="Seto K."/>
            <person name="Jeronimo G.H."/>
            <person name="Bonds A.E."/>
            <person name="Quandt C.A."/>
            <person name="Davis W.J."/>
            <person name="Chang Y."/>
            <person name="Federici B.A."/>
            <person name="Kuo A."/>
            <person name="LaButti K."/>
            <person name="Pangilinan J."/>
            <person name="Andreopoulos W."/>
            <person name="Tritt A."/>
            <person name="Riley R."/>
            <person name="Hundley H."/>
            <person name="Johnson J."/>
            <person name="Lipzen A."/>
            <person name="Barry K."/>
            <person name="Lang B.F."/>
            <person name="Cuomo C.A."/>
            <person name="Buchler N.E."/>
            <person name="Grigoriev I.V."/>
            <person name="Spatafora J.W."/>
            <person name="Stajich J.E."/>
            <person name="James T.Y."/>
        </authorList>
    </citation>
    <scope>NUCLEOTIDE SEQUENCE</scope>
    <source>
        <strain evidence="1">AG</strain>
    </source>
</reference>
<proteinExistence type="predicted"/>
<dbReference type="AlphaFoldDB" id="A0AAD5E6A9"/>
<dbReference type="RefSeq" id="XP_051442573.1">
    <property type="nucleotide sequence ID" value="XM_051590724.1"/>
</dbReference>
<reference evidence="1" key="1">
    <citation type="submission" date="2021-06" db="EMBL/GenBank/DDBJ databases">
        <authorList>
            <consortium name="DOE Joint Genome Institute"/>
            <person name="Mondo S.J."/>
            <person name="Amses K.R."/>
            <person name="Simmons D.R."/>
            <person name="Longcore J.E."/>
            <person name="Seto K."/>
            <person name="Alves G.H."/>
            <person name="Bonds A.E."/>
            <person name="Quandt C.A."/>
            <person name="Davis W.J."/>
            <person name="Chang Y."/>
            <person name="Letcher P.M."/>
            <person name="Powell M.J."/>
            <person name="Kuo A."/>
            <person name="Labutti K."/>
            <person name="Pangilinan J."/>
            <person name="Andreopoulos W."/>
            <person name="Tritt A."/>
            <person name="Riley R."/>
            <person name="Hundley H."/>
            <person name="Johnson J."/>
            <person name="Lipzen A."/>
            <person name="Barry K."/>
            <person name="Berbee M.L."/>
            <person name="Buchler N.E."/>
            <person name="Grigoriev I.V."/>
            <person name="Spatafora J.W."/>
            <person name="Stajich J.E."/>
            <person name="James T.Y."/>
        </authorList>
    </citation>
    <scope>NUCLEOTIDE SEQUENCE</scope>
    <source>
        <strain evidence="1">AG</strain>
    </source>
</reference>
<name>A0AAD5E6A9_UMBRA</name>
<dbReference type="GeneID" id="75916067"/>
<dbReference type="EMBL" id="MU620939">
    <property type="protein sequence ID" value="KAI8577569.1"/>
    <property type="molecule type" value="Genomic_DNA"/>
</dbReference>
<gene>
    <name evidence="1" type="ORF">K450DRAFT_251460</name>
</gene>
<sequence>MFESIIQPTNDRFLQPKEKKACNGWIPIVRSLTSRGKIEVSVWKRCRYYQCQYKEGFRDERPSTDFELVFPFRVIFDQTDAH</sequence>